<dbReference type="PANTHER" id="PTHR48421:SF1">
    <property type="entry name" value="MYCBP-ASSOCIATED PROTEIN"/>
    <property type="match status" value="1"/>
</dbReference>
<feature type="region of interest" description="Disordered" evidence="1">
    <location>
        <begin position="296"/>
        <end position="316"/>
    </location>
</feature>
<dbReference type="PANTHER" id="PTHR48421">
    <property type="entry name" value="MYCBP-ASSOCIATED PROTEIN"/>
    <property type="match status" value="1"/>
</dbReference>
<sequence>MSWWTPTSAQEMDMPCTRLQCPTGYLQRWDAESTFCTGACNSTDAEMCCFRRGFASHSWRILASSAVSESWDLAALRFYLAENCSAESLIETVPDRRSGANGAAFSHHRGRGGVAAELFHEPIRLPSSAASSVKWSSGAPCAAGDCFVGFSWESDGTRQPVGNCKLTRGTCPTVGYIRQAGAFRVGCVEVEQSSASGFFADTLRLQLLDLDGPTGAADMTSRPQPRRRVVIKRKVSSSTYERHKAQMENLGLDPSDPLPPQSEQLVDLAEDELDAPDPELSPPHISPNMALPARGQRLSTSSQVLPPKAKERKSVSLKTRTLEEQIIAKRYDRALDRFAQQQEEWEKFRHHASRKTGRDKEELVVTRAEEYRERLEVMELLDRATPEEIKSGGFNWYHSLRGGGARFIQVGNMFSGLYLPMKLHKEKFVHEIIRKPLLVDLTTARHTAEASGKKKPRSWRDDEYLLTRIRKYGAKMKELAPGQLEYDELMEPEVHVDALQTRASEGLGDEELMAALLEEGTTADNTMPLEKEPLTSAAAAPIAGPHAEVTPSQLHFQADVKTTCTRTIRLRNTGSAAIQFEWLQNAPRQGFQAGQPVGAYSEQKVKLQHPRRSLKSIGLLPLRFSIYSS</sequence>
<gene>
    <name evidence="2" type="primary">ssp2</name>
    <name evidence="2" type="ORF">SPIL2461_LOCUS5712</name>
</gene>
<evidence type="ECO:0000256" key="1">
    <source>
        <dbReference type="SAM" id="MobiDB-lite"/>
    </source>
</evidence>
<keyword evidence="3" id="KW-1185">Reference proteome</keyword>
<proteinExistence type="predicted"/>
<organism evidence="2 3">
    <name type="scientific">Symbiodinium pilosum</name>
    <name type="common">Dinoflagellate</name>
    <dbReference type="NCBI Taxonomy" id="2952"/>
    <lineage>
        <taxon>Eukaryota</taxon>
        <taxon>Sar</taxon>
        <taxon>Alveolata</taxon>
        <taxon>Dinophyceae</taxon>
        <taxon>Suessiales</taxon>
        <taxon>Symbiodiniaceae</taxon>
        <taxon>Symbiodinium</taxon>
    </lineage>
</organism>
<dbReference type="AlphaFoldDB" id="A0A812MGS4"/>
<dbReference type="Pfam" id="PF14646">
    <property type="entry name" value="MYCBPAP"/>
    <property type="match status" value="1"/>
</dbReference>
<dbReference type="OrthoDB" id="407090at2759"/>
<dbReference type="EMBL" id="CAJNIZ010008224">
    <property type="protein sequence ID" value="CAE7265424.1"/>
    <property type="molecule type" value="Genomic_DNA"/>
</dbReference>
<reference evidence="2" key="1">
    <citation type="submission" date="2021-02" db="EMBL/GenBank/DDBJ databases">
        <authorList>
            <person name="Dougan E. K."/>
            <person name="Rhodes N."/>
            <person name="Thang M."/>
            <person name="Chan C."/>
        </authorList>
    </citation>
    <scope>NUCLEOTIDE SEQUENCE</scope>
</reference>
<dbReference type="Proteomes" id="UP000649617">
    <property type="component" value="Unassembled WGS sequence"/>
</dbReference>
<comment type="caution">
    <text evidence="2">The sequence shown here is derived from an EMBL/GenBank/DDBJ whole genome shotgun (WGS) entry which is preliminary data.</text>
</comment>
<accession>A0A812MGS4</accession>
<name>A0A812MGS4_SYMPI</name>
<dbReference type="InterPro" id="IPR032707">
    <property type="entry name" value="MYCBPAP"/>
</dbReference>
<evidence type="ECO:0000313" key="2">
    <source>
        <dbReference type="EMBL" id="CAE7265424.1"/>
    </source>
</evidence>
<evidence type="ECO:0000313" key="3">
    <source>
        <dbReference type="Proteomes" id="UP000649617"/>
    </source>
</evidence>
<protein>
    <submittedName>
        <fullName evidence="2">Ssp2 protein</fullName>
    </submittedName>
</protein>